<dbReference type="GO" id="GO:0051537">
    <property type="term" value="F:2 iron, 2 sulfur cluster binding"/>
    <property type="evidence" value="ECO:0007669"/>
    <property type="project" value="InterPro"/>
</dbReference>
<evidence type="ECO:0000313" key="2">
    <source>
        <dbReference type="Proteomes" id="UP000234752"/>
    </source>
</evidence>
<reference evidence="1 2" key="1">
    <citation type="submission" date="2017-12" db="EMBL/GenBank/DDBJ databases">
        <title>Genomes of bacteria within cyanobacterial aggregates.</title>
        <authorList>
            <person name="Cai H."/>
        </authorList>
    </citation>
    <scope>NUCLEOTIDE SEQUENCE [LARGE SCALE GENOMIC DNA]</scope>
    <source>
        <strain evidence="1 2">TH16</strain>
    </source>
</reference>
<dbReference type="PANTHER" id="PTHR43756:SF5">
    <property type="entry name" value="CHOLINE MONOOXYGENASE, CHLOROPLASTIC"/>
    <property type="match status" value="1"/>
</dbReference>
<dbReference type="SUPFAM" id="SSF50022">
    <property type="entry name" value="ISP domain"/>
    <property type="match status" value="1"/>
</dbReference>
<dbReference type="InterPro" id="IPR017941">
    <property type="entry name" value="Rieske_2Fe-2S"/>
</dbReference>
<dbReference type="PROSITE" id="PS51296">
    <property type="entry name" value="RIESKE"/>
    <property type="match status" value="1"/>
</dbReference>
<keyword evidence="2" id="KW-1185">Reference proteome</keyword>
<protein>
    <submittedName>
        <fullName evidence="1">Uncharacterized protein</fullName>
    </submittedName>
</protein>
<accession>A0A2K9NG35</accession>
<dbReference type="InterPro" id="IPR001663">
    <property type="entry name" value="Rng_hydr_dOase-A"/>
</dbReference>
<dbReference type="AlphaFoldDB" id="A0A2K9NG35"/>
<evidence type="ECO:0000313" key="1">
    <source>
        <dbReference type="EMBL" id="AUN32061.1"/>
    </source>
</evidence>
<dbReference type="Pfam" id="PF00355">
    <property type="entry name" value="Rieske"/>
    <property type="match status" value="1"/>
</dbReference>
<proteinExistence type="predicted"/>
<dbReference type="KEGG" id="ncb:C0V82_16710"/>
<dbReference type="PANTHER" id="PTHR43756">
    <property type="entry name" value="CHOLINE MONOOXYGENASE, CHLOROPLASTIC"/>
    <property type="match status" value="1"/>
</dbReference>
<dbReference type="Gene3D" id="2.102.10.10">
    <property type="entry name" value="Rieske [2Fe-2S] iron-sulphur domain"/>
    <property type="match status" value="1"/>
</dbReference>
<dbReference type="InterPro" id="IPR036922">
    <property type="entry name" value="Rieske_2Fe-2S_sf"/>
</dbReference>
<sequence>MNGWVLLAHGDDLAAHGCWATGWIGAIPVLVRNFNGSLRGFRNVCSHRFALMLTEPTGKGPLRCPYHAWVYDQDGVPKAIPFNDTDFHLDDAARKTLALPAIGVAMAGGLVFAHLDPDADSAVPAGWMAGEGRECTLPDGSVIGPDLVILHRASARREGAC</sequence>
<dbReference type="OrthoDB" id="7456916at2"/>
<name>A0A2K9NG35_9PROT</name>
<dbReference type="Proteomes" id="UP000234752">
    <property type="component" value="Chromosome eg_2"/>
</dbReference>
<organism evidence="1 2">
    <name type="scientific">Niveispirillum cyanobacteriorum</name>
    <dbReference type="NCBI Taxonomy" id="1612173"/>
    <lineage>
        <taxon>Bacteria</taxon>
        <taxon>Pseudomonadati</taxon>
        <taxon>Pseudomonadota</taxon>
        <taxon>Alphaproteobacteria</taxon>
        <taxon>Rhodospirillales</taxon>
        <taxon>Azospirillaceae</taxon>
        <taxon>Niveispirillum</taxon>
    </lineage>
</organism>
<gene>
    <name evidence="1" type="ORF">C0V82_16710</name>
</gene>
<dbReference type="RefSeq" id="WP_102113612.1">
    <property type="nucleotide sequence ID" value="NZ_BMGN01000006.1"/>
</dbReference>
<dbReference type="EMBL" id="CP025612">
    <property type="protein sequence ID" value="AUN32061.1"/>
    <property type="molecule type" value="Genomic_DNA"/>
</dbReference>